<name>A0A382P889_9ZZZZ</name>
<evidence type="ECO:0000313" key="2">
    <source>
        <dbReference type="EMBL" id="SVC69476.1"/>
    </source>
</evidence>
<dbReference type="EMBL" id="UINC01105502">
    <property type="protein sequence ID" value="SVC69476.1"/>
    <property type="molecule type" value="Genomic_DNA"/>
</dbReference>
<proteinExistence type="predicted"/>
<evidence type="ECO:0000256" key="1">
    <source>
        <dbReference type="SAM" id="Phobius"/>
    </source>
</evidence>
<keyword evidence="1" id="KW-0472">Membrane</keyword>
<gene>
    <name evidence="2" type="ORF">METZ01_LOCUS322330</name>
</gene>
<organism evidence="2">
    <name type="scientific">marine metagenome</name>
    <dbReference type="NCBI Taxonomy" id="408172"/>
    <lineage>
        <taxon>unclassified sequences</taxon>
        <taxon>metagenomes</taxon>
        <taxon>ecological metagenomes</taxon>
    </lineage>
</organism>
<keyword evidence="1" id="KW-0812">Transmembrane</keyword>
<accession>A0A382P889</accession>
<dbReference type="AlphaFoldDB" id="A0A382P889"/>
<keyword evidence="1" id="KW-1133">Transmembrane helix</keyword>
<feature type="transmembrane region" description="Helical" evidence="1">
    <location>
        <begin position="37"/>
        <end position="61"/>
    </location>
</feature>
<sequence>MFRQKNVLKEKGNSSSLHIDSLIDNTRLSRIVFIIKSLIFVLKIAAIVFIIVSIALGLYFYL</sequence>
<reference evidence="2" key="1">
    <citation type="submission" date="2018-05" db="EMBL/GenBank/DDBJ databases">
        <authorList>
            <person name="Lanie J.A."/>
            <person name="Ng W.-L."/>
            <person name="Kazmierczak K.M."/>
            <person name="Andrzejewski T.M."/>
            <person name="Davidsen T.M."/>
            <person name="Wayne K.J."/>
            <person name="Tettelin H."/>
            <person name="Glass J.I."/>
            <person name="Rusch D."/>
            <person name="Podicherti R."/>
            <person name="Tsui H.-C.T."/>
            <person name="Winkler M.E."/>
        </authorList>
    </citation>
    <scope>NUCLEOTIDE SEQUENCE</scope>
</reference>
<protein>
    <submittedName>
        <fullName evidence="2">Uncharacterized protein</fullName>
    </submittedName>
</protein>